<accession>A0AAV3XA29</accession>
<feature type="signal peptide" evidence="1">
    <location>
        <begin position="1"/>
        <end position="27"/>
    </location>
</feature>
<gene>
    <name evidence="3" type="ORF">MiSe_19000</name>
</gene>
<protein>
    <recommendedName>
        <fullName evidence="2">Ice-binding protein C-terminal domain-containing protein</fullName>
    </recommendedName>
</protein>
<feature type="domain" description="Ice-binding protein C-terminal" evidence="2">
    <location>
        <begin position="243"/>
        <end position="266"/>
    </location>
</feature>
<dbReference type="Pfam" id="PF07589">
    <property type="entry name" value="PEP-CTERM"/>
    <property type="match status" value="1"/>
</dbReference>
<comment type="caution">
    <text evidence="3">The sequence shown here is derived from an EMBL/GenBank/DDBJ whole genome shotgun (WGS) entry which is preliminary data.</text>
</comment>
<evidence type="ECO:0000256" key="1">
    <source>
        <dbReference type="SAM" id="SignalP"/>
    </source>
</evidence>
<dbReference type="EMBL" id="BLAY01000023">
    <property type="protein sequence ID" value="GET37147.1"/>
    <property type="molecule type" value="Genomic_DNA"/>
</dbReference>
<feature type="chain" id="PRO_5043405368" description="Ice-binding protein C-terminal domain-containing protein" evidence="1">
    <location>
        <begin position="28"/>
        <end position="269"/>
    </location>
</feature>
<dbReference type="InterPro" id="IPR013424">
    <property type="entry name" value="Ice-binding_C"/>
</dbReference>
<proteinExistence type="predicted"/>
<dbReference type="Proteomes" id="UP001050975">
    <property type="component" value="Unassembled WGS sequence"/>
</dbReference>
<evidence type="ECO:0000313" key="3">
    <source>
        <dbReference type="EMBL" id="GET37147.1"/>
    </source>
</evidence>
<dbReference type="AlphaFoldDB" id="A0AAV3XA29"/>
<name>A0AAV3XA29_9CYAN</name>
<dbReference type="NCBIfam" id="TIGR02595">
    <property type="entry name" value="PEP_CTERM"/>
    <property type="match status" value="1"/>
</dbReference>
<evidence type="ECO:0000259" key="2">
    <source>
        <dbReference type="Pfam" id="PF07589"/>
    </source>
</evidence>
<evidence type="ECO:0000313" key="4">
    <source>
        <dbReference type="Proteomes" id="UP001050975"/>
    </source>
</evidence>
<reference evidence="3" key="1">
    <citation type="submission" date="2019-10" db="EMBL/GenBank/DDBJ databases">
        <title>Draft genome sequece of Microseira wollei NIES-4236.</title>
        <authorList>
            <person name="Yamaguchi H."/>
            <person name="Suzuki S."/>
            <person name="Kawachi M."/>
        </authorList>
    </citation>
    <scope>NUCLEOTIDE SEQUENCE</scope>
    <source>
        <strain evidence="3">NIES-4236</strain>
    </source>
</reference>
<keyword evidence="4" id="KW-1185">Reference proteome</keyword>
<sequence length="269" mass="27493">MNFNKVSAYLSVIAGGVLALSTAPAQAFNFTTGSSLGSCSGLAGPFYSGPSNQQISNFTSGSCTTADGFTLSANVGSLQGKIVNGVTGVGITSGPNDPVVGELNTGEELNLMLPKTGVLQSLGLSFMYRPGVFSDRVYEVAAAVSNTNLTGSLRITSPTTALWNVPGLGILNQIVNAVSGSNPDGGGWYEIANPFGNSSLSSLGLKPLPGSTADNAYNPTDEWLNSFQNSDFSLVSAELKSSSVPEPGTLAGLALVGGLLAASRRRKTR</sequence>
<keyword evidence="1" id="KW-0732">Signal</keyword>
<organism evidence="3 4">
    <name type="scientific">Microseira wollei NIES-4236</name>
    <dbReference type="NCBI Taxonomy" id="2530354"/>
    <lineage>
        <taxon>Bacteria</taxon>
        <taxon>Bacillati</taxon>
        <taxon>Cyanobacteriota</taxon>
        <taxon>Cyanophyceae</taxon>
        <taxon>Oscillatoriophycideae</taxon>
        <taxon>Aerosakkonematales</taxon>
        <taxon>Aerosakkonemataceae</taxon>
        <taxon>Microseira</taxon>
    </lineage>
</organism>